<dbReference type="Gene3D" id="1.10.3660.10">
    <property type="entry name" value="6-phosphogluconate dehydrogenase C-terminal like domain"/>
    <property type="match status" value="1"/>
</dbReference>
<evidence type="ECO:0000256" key="2">
    <source>
        <dbReference type="ARBA" id="ARBA00007964"/>
    </source>
</evidence>
<dbReference type="InterPro" id="IPR008927">
    <property type="entry name" value="6-PGluconate_DH-like_C_sf"/>
</dbReference>
<dbReference type="FunFam" id="1.10.3660.10:FF:000003">
    <property type="entry name" value="Prephenate dehydrogenase"/>
    <property type="match status" value="1"/>
</dbReference>
<organism evidence="12 13">
    <name type="scientific">Thermodesulfovibrio aggregans</name>
    <dbReference type="NCBI Taxonomy" id="86166"/>
    <lineage>
        <taxon>Bacteria</taxon>
        <taxon>Pseudomonadati</taxon>
        <taxon>Nitrospirota</taxon>
        <taxon>Thermodesulfovibrionia</taxon>
        <taxon>Thermodesulfovibrionales</taxon>
        <taxon>Thermodesulfovibrionaceae</taxon>
        <taxon>Thermodesulfovibrio</taxon>
    </lineage>
</organism>
<dbReference type="PANTHER" id="PTHR21363:SF0">
    <property type="entry name" value="PREPHENATE DEHYDROGENASE [NADP(+)]"/>
    <property type="match status" value="1"/>
</dbReference>
<comment type="similarity">
    <text evidence="2">Belongs to the prephenate/arogenate dehydrogenase family.</text>
</comment>
<dbReference type="Pfam" id="PF02153">
    <property type="entry name" value="PDH_N"/>
    <property type="match status" value="1"/>
</dbReference>
<dbReference type="Pfam" id="PF20463">
    <property type="entry name" value="PDH_C"/>
    <property type="match status" value="1"/>
</dbReference>
<comment type="catalytic activity">
    <reaction evidence="9">
        <text>prephenate + NAD(+) = 3-(4-hydroxyphenyl)pyruvate + CO2 + NADH</text>
        <dbReference type="Rhea" id="RHEA:13869"/>
        <dbReference type="ChEBI" id="CHEBI:16526"/>
        <dbReference type="ChEBI" id="CHEBI:29934"/>
        <dbReference type="ChEBI" id="CHEBI:36242"/>
        <dbReference type="ChEBI" id="CHEBI:57540"/>
        <dbReference type="ChEBI" id="CHEBI:57945"/>
        <dbReference type="EC" id="1.3.1.12"/>
    </reaction>
</comment>
<evidence type="ECO:0000256" key="7">
    <source>
        <dbReference type="ARBA" id="ARBA00023027"/>
    </source>
</evidence>
<comment type="caution">
    <text evidence="12">The sequence shown here is derived from an EMBL/GenBank/DDBJ whole genome shotgun (WGS) entry which is preliminary data.</text>
</comment>
<name>A0A2J6WMI9_9BACT</name>
<dbReference type="InterPro" id="IPR046825">
    <property type="entry name" value="PDH_C"/>
</dbReference>
<gene>
    <name evidence="12" type="ORF">C0186_03230</name>
</gene>
<dbReference type="GO" id="GO:0006571">
    <property type="term" value="P:tyrosine biosynthetic process"/>
    <property type="evidence" value="ECO:0007669"/>
    <property type="project" value="UniProtKB-KW"/>
</dbReference>
<dbReference type="GO" id="GO:0070403">
    <property type="term" value="F:NAD+ binding"/>
    <property type="evidence" value="ECO:0007669"/>
    <property type="project" value="InterPro"/>
</dbReference>
<accession>A0A2J6WMI9</accession>
<keyword evidence="6" id="KW-0560">Oxidoreductase</keyword>
<reference evidence="12 13" key="1">
    <citation type="submission" date="2018-01" db="EMBL/GenBank/DDBJ databases">
        <title>Metagenomic assembled genomes from two thermal pools in the Uzon Caldera, Kamchatka, Russia.</title>
        <authorList>
            <person name="Wilkins L."/>
            <person name="Ettinger C."/>
        </authorList>
    </citation>
    <scope>NUCLEOTIDE SEQUENCE [LARGE SCALE GENOMIC DNA]</scope>
    <source>
        <strain evidence="12">ZAV-04</strain>
    </source>
</reference>
<proteinExistence type="inferred from homology"/>
<evidence type="ECO:0000256" key="8">
    <source>
        <dbReference type="ARBA" id="ARBA00023141"/>
    </source>
</evidence>
<keyword evidence="10" id="KW-1133">Transmembrane helix</keyword>
<protein>
    <recommendedName>
        <fullName evidence="3">prephenate dehydrogenase</fullName>
        <ecNumber evidence="3">1.3.1.12</ecNumber>
    </recommendedName>
</protein>
<dbReference type="InterPro" id="IPR046826">
    <property type="entry name" value="PDH_N"/>
</dbReference>
<evidence type="ECO:0000256" key="4">
    <source>
        <dbReference type="ARBA" id="ARBA00022498"/>
    </source>
</evidence>
<evidence type="ECO:0000313" key="12">
    <source>
        <dbReference type="EMBL" id="PMP71616.1"/>
    </source>
</evidence>
<dbReference type="PANTHER" id="PTHR21363">
    <property type="entry name" value="PREPHENATE DEHYDROGENASE"/>
    <property type="match status" value="1"/>
</dbReference>
<keyword evidence="10" id="KW-0472">Membrane</keyword>
<keyword evidence="8" id="KW-0057">Aromatic amino acid biosynthesis</keyword>
<keyword evidence="7" id="KW-0520">NAD</keyword>
<dbReference type="SUPFAM" id="SSF51735">
    <property type="entry name" value="NAD(P)-binding Rossmann-fold domains"/>
    <property type="match status" value="1"/>
</dbReference>
<evidence type="ECO:0000256" key="5">
    <source>
        <dbReference type="ARBA" id="ARBA00022605"/>
    </source>
</evidence>
<sequence length="284" mass="31944">MEDGFKTVSIIGVGLIGGSLALALKEKKLTEKIIGYGRNKERLKKAFKLGIIDTYTDSLKEVCEAELIVLATPLGVFEKITSEMATYLKKDTVVTDVGSVKEEVVNKLERLMPKGVYFVGTHPIAGSDRTGFEYAKAQLFEGSKVIITPTKNTNRSALERVAKLWTKTGAQVEFMTPSEHDRIYALVSHLPHLVSFCLVNTVTEMDKNFIKYAGSGFKDTTRIAKSSPELWADIFAMNDKNVLQCLEIFAKKLEEVKQMLYRKEFEGVKKFIEESKKLRQELDL</sequence>
<feature type="transmembrane region" description="Helical" evidence="10">
    <location>
        <begin position="6"/>
        <end position="24"/>
    </location>
</feature>
<dbReference type="GO" id="GO:0008977">
    <property type="term" value="F:prephenate dehydrogenase (NAD+) activity"/>
    <property type="evidence" value="ECO:0007669"/>
    <property type="project" value="UniProtKB-EC"/>
</dbReference>
<dbReference type="GO" id="GO:0004665">
    <property type="term" value="F:prephenate dehydrogenase (NADP+) activity"/>
    <property type="evidence" value="ECO:0007669"/>
    <property type="project" value="InterPro"/>
</dbReference>
<dbReference type="EC" id="1.3.1.12" evidence="3"/>
<comment type="pathway">
    <text evidence="1">Amino-acid biosynthesis; L-tyrosine biosynthesis; (4-hydroxyphenyl)pyruvate from prephenate (NAD(+) route): step 1/1.</text>
</comment>
<evidence type="ECO:0000256" key="9">
    <source>
        <dbReference type="ARBA" id="ARBA00049260"/>
    </source>
</evidence>
<evidence type="ECO:0000256" key="3">
    <source>
        <dbReference type="ARBA" id="ARBA00012068"/>
    </source>
</evidence>
<evidence type="ECO:0000256" key="6">
    <source>
        <dbReference type="ARBA" id="ARBA00023002"/>
    </source>
</evidence>
<dbReference type="InterPro" id="IPR003099">
    <property type="entry name" value="Prephen_DH"/>
</dbReference>
<feature type="domain" description="Prephenate/arogenate dehydrogenase" evidence="11">
    <location>
        <begin position="6"/>
        <end position="284"/>
    </location>
</feature>
<dbReference type="AlphaFoldDB" id="A0A2J6WMI9"/>
<evidence type="ECO:0000313" key="13">
    <source>
        <dbReference type="Proteomes" id="UP000242288"/>
    </source>
</evidence>
<dbReference type="Proteomes" id="UP000242288">
    <property type="component" value="Unassembled WGS sequence"/>
</dbReference>
<keyword evidence="10" id="KW-0812">Transmembrane</keyword>
<keyword evidence="4" id="KW-0827">Tyrosine biosynthesis</keyword>
<dbReference type="FunFam" id="3.40.50.720:FF:000208">
    <property type="entry name" value="Prephenate dehydrogenase"/>
    <property type="match status" value="1"/>
</dbReference>
<evidence type="ECO:0000259" key="11">
    <source>
        <dbReference type="PROSITE" id="PS51176"/>
    </source>
</evidence>
<dbReference type="PROSITE" id="PS51176">
    <property type="entry name" value="PDH_ADH"/>
    <property type="match status" value="1"/>
</dbReference>
<dbReference type="SUPFAM" id="SSF48179">
    <property type="entry name" value="6-phosphogluconate dehydrogenase C-terminal domain-like"/>
    <property type="match status" value="1"/>
</dbReference>
<keyword evidence="5" id="KW-0028">Amino-acid biosynthesis</keyword>
<dbReference type="InterPro" id="IPR036291">
    <property type="entry name" value="NAD(P)-bd_dom_sf"/>
</dbReference>
<dbReference type="Gene3D" id="3.40.50.720">
    <property type="entry name" value="NAD(P)-binding Rossmann-like Domain"/>
    <property type="match status" value="1"/>
</dbReference>
<evidence type="ECO:0000256" key="1">
    <source>
        <dbReference type="ARBA" id="ARBA00005067"/>
    </source>
</evidence>
<dbReference type="EMBL" id="PNIO01000025">
    <property type="protein sequence ID" value="PMP71616.1"/>
    <property type="molecule type" value="Genomic_DNA"/>
</dbReference>
<dbReference type="InterPro" id="IPR050812">
    <property type="entry name" value="Preph/Arog_dehydrog"/>
</dbReference>
<evidence type="ECO:0000256" key="10">
    <source>
        <dbReference type="SAM" id="Phobius"/>
    </source>
</evidence>